<dbReference type="AlphaFoldDB" id="S8C997"/>
<gene>
    <name evidence="1" type="ORF">M569_13890</name>
</gene>
<dbReference type="Proteomes" id="UP000015453">
    <property type="component" value="Unassembled WGS sequence"/>
</dbReference>
<name>S8C997_9LAMI</name>
<reference evidence="1 2" key="1">
    <citation type="journal article" date="2013" name="BMC Genomics">
        <title>The miniature genome of a carnivorous plant Genlisea aurea contains a low number of genes and short non-coding sequences.</title>
        <authorList>
            <person name="Leushkin E.V."/>
            <person name="Sutormin R.A."/>
            <person name="Nabieva E.R."/>
            <person name="Penin A.A."/>
            <person name="Kondrashov A.S."/>
            <person name="Logacheva M.D."/>
        </authorList>
    </citation>
    <scope>NUCLEOTIDE SEQUENCE [LARGE SCALE GENOMIC DNA]</scope>
</reference>
<evidence type="ECO:0000313" key="1">
    <source>
        <dbReference type="EMBL" id="EPS60911.1"/>
    </source>
</evidence>
<evidence type="ECO:0000313" key="2">
    <source>
        <dbReference type="Proteomes" id="UP000015453"/>
    </source>
</evidence>
<accession>S8C997</accession>
<organism evidence="1 2">
    <name type="scientific">Genlisea aurea</name>
    <dbReference type="NCBI Taxonomy" id="192259"/>
    <lineage>
        <taxon>Eukaryota</taxon>
        <taxon>Viridiplantae</taxon>
        <taxon>Streptophyta</taxon>
        <taxon>Embryophyta</taxon>
        <taxon>Tracheophyta</taxon>
        <taxon>Spermatophyta</taxon>
        <taxon>Magnoliopsida</taxon>
        <taxon>eudicotyledons</taxon>
        <taxon>Gunneridae</taxon>
        <taxon>Pentapetalae</taxon>
        <taxon>asterids</taxon>
        <taxon>lamiids</taxon>
        <taxon>Lamiales</taxon>
        <taxon>Lentibulariaceae</taxon>
        <taxon>Genlisea</taxon>
    </lineage>
</organism>
<proteinExistence type="predicted"/>
<comment type="caution">
    <text evidence="1">The sequence shown here is derived from an EMBL/GenBank/DDBJ whole genome shotgun (WGS) entry which is preliminary data.</text>
</comment>
<sequence>MSLGMASQGGCPISVTAHVQNADAAGIGLNIDAPFGVAAFAREPAGRRMCLVQIYAILEDPMVNLPFRDAANKQAVIKAFNESGASTHTRLGSSFG</sequence>
<dbReference type="EMBL" id="AUSU01007211">
    <property type="protein sequence ID" value="EPS60911.1"/>
    <property type="molecule type" value="Genomic_DNA"/>
</dbReference>
<protein>
    <submittedName>
        <fullName evidence="1">Uncharacterized protein</fullName>
    </submittedName>
</protein>
<keyword evidence="2" id="KW-1185">Reference proteome</keyword>